<protein>
    <submittedName>
        <fullName evidence="2">Uncharacterized protein</fullName>
    </submittedName>
</protein>
<dbReference type="EMBL" id="FOGI01000001">
    <property type="protein sequence ID" value="SER06294.1"/>
    <property type="molecule type" value="Genomic_DNA"/>
</dbReference>
<evidence type="ECO:0000256" key="1">
    <source>
        <dbReference type="SAM" id="MobiDB-lite"/>
    </source>
</evidence>
<dbReference type="STRING" id="155974.SAMN04487818_101448"/>
<dbReference type="AlphaFoldDB" id="A0A1H9L4C2"/>
<sequence length="182" mass="18625">MNLAKGGDDESAAGDERAATPVGRRRVPAVLVGSGLGAAACVPVAVSGLAGSGLLGADDEQPPPPRPRGPRPAAEFYAGPAAAAAATKVTVPTIVDTSNPVSHLLCRVTFGPTPQLPAEVSSTGIDRWLATQLDPEADLVWQAFPTAAMSARQVRGAVKEYSWDAMVAYAQATLARQLSVAQ</sequence>
<gene>
    <name evidence="2" type="ORF">SAMN04487818_101448</name>
</gene>
<organism evidence="2 3">
    <name type="scientific">Actinokineospora terrae</name>
    <dbReference type="NCBI Taxonomy" id="155974"/>
    <lineage>
        <taxon>Bacteria</taxon>
        <taxon>Bacillati</taxon>
        <taxon>Actinomycetota</taxon>
        <taxon>Actinomycetes</taxon>
        <taxon>Pseudonocardiales</taxon>
        <taxon>Pseudonocardiaceae</taxon>
        <taxon>Actinokineospora</taxon>
    </lineage>
</organism>
<keyword evidence="3" id="KW-1185">Reference proteome</keyword>
<evidence type="ECO:0000313" key="3">
    <source>
        <dbReference type="Proteomes" id="UP000199051"/>
    </source>
</evidence>
<evidence type="ECO:0000313" key="2">
    <source>
        <dbReference type="EMBL" id="SER06294.1"/>
    </source>
</evidence>
<name>A0A1H9L4C2_9PSEU</name>
<reference evidence="3" key="1">
    <citation type="submission" date="2016-10" db="EMBL/GenBank/DDBJ databases">
        <authorList>
            <person name="Varghese N."/>
            <person name="Submissions S."/>
        </authorList>
    </citation>
    <scope>NUCLEOTIDE SEQUENCE [LARGE SCALE GENOMIC DNA]</scope>
    <source>
        <strain evidence="3">DSM 44260</strain>
    </source>
</reference>
<accession>A0A1H9L4C2</accession>
<feature type="region of interest" description="Disordered" evidence="1">
    <location>
        <begin position="1"/>
        <end position="25"/>
    </location>
</feature>
<dbReference type="Proteomes" id="UP000199051">
    <property type="component" value="Unassembled WGS sequence"/>
</dbReference>
<proteinExistence type="predicted"/>